<evidence type="ECO:0000256" key="1">
    <source>
        <dbReference type="SAM" id="Coils"/>
    </source>
</evidence>
<accession>A0AA42BPZ2</accession>
<feature type="coiled-coil region" evidence="1">
    <location>
        <begin position="283"/>
        <end position="310"/>
    </location>
</feature>
<dbReference type="RefSeq" id="WP_254759651.1">
    <property type="nucleotide sequence ID" value="NZ_JANCLT010000007.1"/>
</dbReference>
<reference evidence="3" key="1">
    <citation type="submission" date="2022-07" db="EMBL/GenBank/DDBJ databases">
        <authorList>
            <person name="Li W.-J."/>
            <person name="Deng Q.-Q."/>
        </authorList>
    </citation>
    <scope>NUCLEOTIDE SEQUENCE</scope>
    <source>
        <strain evidence="3">SYSU M60031</strain>
    </source>
</reference>
<gene>
    <name evidence="3" type="ORF">NK662_14460</name>
</gene>
<organism evidence="3 4">
    <name type="scientific">Ectobacillus ponti</name>
    <dbReference type="NCBI Taxonomy" id="2961894"/>
    <lineage>
        <taxon>Bacteria</taxon>
        <taxon>Bacillati</taxon>
        <taxon>Bacillota</taxon>
        <taxon>Bacilli</taxon>
        <taxon>Bacillales</taxon>
        <taxon>Bacillaceae</taxon>
        <taxon>Ectobacillus</taxon>
    </lineage>
</organism>
<evidence type="ECO:0000259" key="2">
    <source>
        <dbReference type="PROSITE" id="PS51688"/>
    </source>
</evidence>
<protein>
    <submittedName>
        <fullName evidence="3">Tail fiber domain-containing protein</fullName>
    </submittedName>
</protein>
<dbReference type="Proteomes" id="UP001156102">
    <property type="component" value="Unassembled WGS sequence"/>
</dbReference>
<dbReference type="PROSITE" id="PS51688">
    <property type="entry name" value="ICA"/>
    <property type="match status" value="1"/>
</dbReference>
<dbReference type="AlphaFoldDB" id="A0AA42BPZ2"/>
<dbReference type="InterPro" id="IPR030392">
    <property type="entry name" value="S74_ICA"/>
</dbReference>
<keyword evidence="1" id="KW-0175">Coiled coil</keyword>
<keyword evidence="4" id="KW-1185">Reference proteome</keyword>
<comment type="caution">
    <text evidence="3">The sequence shown here is derived from an EMBL/GenBank/DDBJ whole genome shotgun (WGS) entry which is preliminary data.</text>
</comment>
<dbReference type="EMBL" id="JANCLT010000007">
    <property type="protein sequence ID" value="MCP8969730.1"/>
    <property type="molecule type" value="Genomic_DNA"/>
</dbReference>
<name>A0AA42BPZ2_9BACI</name>
<feature type="domain" description="Peptidase S74" evidence="2">
    <location>
        <begin position="211"/>
        <end position="304"/>
    </location>
</feature>
<proteinExistence type="predicted"/>
<sequence>MPYQKTTWADRQVSRPLTFTMTNNADGTVTLTPAEGTIIASGTPITAANLNNMETGIANALPMSEGGTVQGAVKMNAGTVVAAVQGLKFDAARAAQSQILWNASAASDYGMVFNVDGVSVLVLTSDRKVTANGNVLVKNAANGYYMVITEEKIENPTGTGNLTVKSADTGGNVVLHCPAAEIQTKSNGLRVCNPAFSAYVPVYASAFTNMSKRDLKKNIEDYTGSGEDIVNSATLREYHYKSELDQELKHVGLIYEEAPVEVIDLQGNGVDVYAMTSVAWKAIQELSGKLAAMEKQNADLEARLARLEEAAV</sequence>
<evidence type="ECO:0000313" key="3">
    <source>
        <dbReference type="EMBL" id="MCP8969730.1"/>
    </source>
</evidence>
<evidence type="ECO:0000313" key="4">
    <source>
        <dbReference type="Proteomes" id="UP001156102"/>
    </source>
</evidence>